<sequence>MKKNYTNIIRRICKDGLPENFYHSTCNNTRIRLFMREWKIHKIFANTFVISNFNIYNNMNDYIDFDYKKFQIYRHSNLFNTRKNITDDNSYQAELLLLWLVYFYYARY</sequence>
<dbReference type="EMBL" id="BK016182">
    <property type="protein sequence ID" value="DAG00817.1"/>
    <property type="molecule type" value="Genomic_DNA"/>
</dbReference>
<proteinExistence type="predicted"/>
<evidence type="ECO:0000313" key="1">
    <source>
        <dbReference type="EMBL" id="DAG00817.1"/>
    </source>
</evidence>
<organism evidence="1">
    <name type="scientific">Myoviridae sp. ctJ2i1</name>
    <dbReference type="NCBI Taxonomy" id="2825079"/>
    <lineage>
        <taxon>Viruses</taxon>
        <taxon>Duplodnaviria</taxon>
        <taxon>Heunggongvirae</taxon>
        <taxon>Uroviricota</taxon>
        <taxon>Caudoviricetes</taxon>
    </lineage>
</organism>
<reference evidence="1" key="1">
    <citation type="journal article" date="2021" name="Proc. Natl. Acad. Sci. U.S.A.">
        <title>A Catalog of Tens of Thousands of Viruses from Human Metagenomes Reveals Hidden Associations with Chronic Diseases.</title>
        <authorList>
            <person name="Tisza M.J."/>
            <person name="Buck C.B."/>
        </authorList>
    </citation>
    <scope>NUCLEOTIDE SEQUENCE</scope>
    <source>
        <strain evidence="1">CtJ2i1</strain>
    </source>
</reference>
<accession>A0A8S5V271</accession>
<name>A0A8S5V271_9CAUD</name>
<protein>
    <submittedName>
        <fullName evidence="1">Uncharacterized protein</fullName>
    </submittedName>
</protein>